<dbReference type="SMART" id="SM00462">
    <property type="entry name" value="PTB"/>
    <property type="match status" value="1"/>
</dbReference>
<dbReference type="InterPro" id="IPR011993">
    <property type="entry name" value="PH-like_dom_sf"/>
</dbReference>
<reference evidence="4" key="2">
    <citation type="submission" date="2025-09" db="UniProtKB">
        <authorList>
            <consortium name="Ensembl"/>
        </authorList>
    </citation>
    <scope>IDENTIFICATION</scope>
</reference>
<protein>
    <submittedName>
        <fullName evidence="4">Uncharacterized protein</fullName>
    </submittedName>
</protein>
<dbReference type="InterPro" id="IPR036020">
    <property type="entry name" value="WW_dom_sf"/>
</dbReference>
<dbReference type="InterPro" id="IPR006020">
    <property type="entry name" value="PTB/PI_dom"/>
</dbReference>
<dbReference type="PROSITE" id="PS01179">
    <property type="entry name" value="PID"/>
    <property type="match status" value="1"/>
</dbReference>
<dbReference type="Pfam" id="PF00397">
    <property type="entry name" value="WW"/>
    <property type="match status" value="1"/>
</dbReference>
<keyword evidence="5" id="KW-1185">Reference proteome</keyword>
<name>A0A8C4ZJ30_GADMO</name>
<dbReference type="PROSITE" id="PS50020">
    <property type="entry name" value="WW_DOMAIN_2"/>
    <property type="match status" value="1"/>
</dbReference>
<dbReference type="PROSITE" id="PS01159">
    <property type="entry name" value="WW_DOMAIN_1"/>
    <property type="match status" value="1"/>
</dbReference>
<dbReference type="CDD" id="cd01272">
    <property type="entry name" value="PTB1_Fe65"/>
    <property type="match status" value="1"/>
</dbReference>
<dbReference type="GeneTree" id="ENSGT00390000000002"/>
<dbReference type="GO" id="GO:0005634">
    <property type="term" value="C:nucleus"/>
    <property type="evidence" value="ECO:0007669"/>
    <property type="project" value="TreeGrafter"/>
</dbReference>
<dbReference type="GO" id="GO:0005737">
    <property type="term" value="C:cytoplasm"/>
    <property type="evidence" value="ECO:0007669"/>
    <property type="project" value="TreeGrafter"/>
</dbReference>
<accession>A0A8C4ZJ30</accession>
<dbReference type="SUPFAM" id="SSF50729">
    <property type="entry name" value="PH domain-like"/>
    <property type="match status" value="1"/>
</dbReference>
<dbReference type="PANTHER" id="PTHR14058">
    <property type="entry name" value="AMYLOID BETA A4 PRECURSOR PROTEIN-BINDING FAMILY B"/>
    <property type="match status" value="1"/>
</dbReference>
<dbReference type="GO" id="GO:0001540">
    <property type="term" value="F:amyloid-beta binding"/>
    <property type="evidence" value="ECO:0007669"/>
    <property type="project" value="InterPro"/>
</dbReference>
<evidence type="ECO:0000256" key="1">
    <source>
        <dbReference type="ARBA" id="ARBA00022737"/>
    </source>
</evidence>
<reference evidence="4" key="1">
    <citation type="submission" date="2025-08" db="UniProtKB">
        <authorList>
            <consortium name="Ensembl"/>
        </authorList>
    </citation>
    <scope>IDENTIFICATION</scope>
</reference>
<sequence length="281" mass="31495">MIGRSTPGGDALVGKDYMLAIIMVNCNENIWSDQSRSDPDLPSDWRMITDSSGTYYWHVASGATQWHHPCESSRKANGTNQVSYIKKYVFSVRSMGWVEVPEEGLFPGRSSLTVNNIIQQLSHHRSSEQTHCQGPWGEGQDMLLVLKKDTLSLMDPLDHTLLHSQPISNIRVWGVGCSNGRDFAFVTGEKDSCVLKGHVFRCNAPARAIATVLQDMCGKILSDKLVKPPDSLTLEDISSPDLPWQVDLLDAVRQHAPHFDVQYIGNLPVSRAMGRWQWPFY</sequence>
<keyword evidence="1" id="KW-0677">Repeat</keyword>
<dbReference type="Proteomes" id="UP000694546">
    <property type="component" value="Chromosome 7"/>
</dbReference>
<dbReference type="Pfam" id="PF00640">
    <property type="entry name" value="PID"/>
    <property type="match status" value="1"/>
</dbReference>
<dbReference type="InterPro" id="IPR001202">
    <property type="entry name" value="WW_dom"/>
</dbReference>
<evidence type="ECO:0000259" key="2">
    <source>
        <dbReference type="PROSITE" id="PS01179"/>
    </source>
</evidence>
<evidence type="ECO:0000313" key="5">
    <source>
        <dbReference type="Proteomes" id="UP000694546"/>
    </source>
</evidence>
<dbReference type="GO" id="GO:0006355">
    <property type="term" value="P:regulation of DNA-templated transcription"/>
    <property type="evidence" value="ECO:0007669"/>
    <property type="project" value="TreeGrafter"/>
</dbReference>
<proteinExistence type="predicted"/>
<dbReference type="Gene3D" id="2.20.70.10">
    <property type="match status" value="1"/>
</dbReference>
<evidence type="ECO:0000313" key="4">
    <source>
        <dbReference type="Ensembl" id="ENSGMOP00000013219.2"/>
    </source>
</evidence>
<dbReference type="InterPro" id="IPR039576">
    <property type="entry name" value="APBB1/2/3"/>
</dbReference>
<dbReference type="CDD" id="cd00201">
    <property type="entry name" value="WW"/>
    <property type="match status" value="1"/>
</dbReference>
<dbReference type="AlphaFoldDB" id="A0A8C4ZJ30"/>
<dbReference type="PANTHER" id="PTHR14058:SF10">
    <property type="entry name" value="AMYLOID-BETA A4 PRECURSOR PROTEIN-BINDING FAMILY B MEMBER 3"/>
    <property type="match status" value="1"/>
</dbReference>
<dbReference type="Ensembl" id="ENSGMOT00000013570.2">
    <property type="protein sequence ID" value="ENSGMOP00000013219.2"/>
    <property type="gene ID" value="ENSGMOG00000012352.2"/>
</dbReference>
<feature type="domain" description="WW" evidence="3">
    <location>
        <begin position="39"/>
        <end position="71"/>
    </location>
</feature>
<dbReference type="Gene3D" id="2.30.29.30">
    <property type="entry name" value="Pleckstrin-homology domain (PH domain)/Phosphotyrosine-binding domain (PTB)"/>
    <property type="match status" value="1"/>
</dbReference>
<dbReference type="SMART" id="SM00456">
    <property type="entry name" value="WW"/>
    <property type="match status" value="1"/>
</dbReference>
<evidence type="ECO:0000259" key="3">
    <source>
        <dbReference type="PROSITE" id="PS50020"/>
    </source>
</evidence>
<dbReference type="FunFam" id="2.30.29.30:FF:000143">
    <property type="entry name" value="amyloid beta A4 precursor protein-binding family B member 3 isoform X2"/>
    <property type="match status" value="1"/>
</dbReference>
<feature type="domain" description="PID" evidence="2">
    <location>
        <begin position="90"/>
        <end position="229"/>
    </location>
</feature>
<dbReference type="SUPFAM" id="SSF51045">
    <property type="entry name" value="WW domain"/>
    <property type="match status" value="1"/>
</dbReference>
<organism evidence="4 5">
    <name type="scientific">Gadus morhua</name>
    <name type="common">Atlantic cod</name>
    <dbReference type="NCBI Taxonomy" id="8049"/>
    <lineage>
        <taxon>Eukaryota</taxon>
        <taxon>Metazoa</taxon>
        <taxon>Chordata</taxon>
        <taxon>Craniata</taxon>
        <taxon>Vertebrata</taxon>
        <taxon>Euteleostomi</taxon>
        <taxon>Actinopterygii</taxon>
        <taxon>Neopterygii</taxon>
        <taxon>Teleostei</taxon>
        <taxon>Neoteleostei</taxon>
        <taxon>Acanthomorphata</taxon>
        <taxon>Zeiogadaria</taxon>
        <taxon>Gadariae</taxon>
        <taxon>Gadiformes</taxon>
        <taxon>Gadoidei</taxon>
        <taxon>Gadidae</taxon>
        <taxon>Gadus</taxon>
    </lineage>
</organism>